<proteinExistence type="predicted"/>
<dbReference type="STRING" id="909613.UO65_1390"/>
<evidence type="ECO:0000313" key="3">
    <source>
        <dbReference type="Proteomes" id="UP000019277"/>
    </source>
</evidence>
<accession>W7J2L0</accession>
<evidence type="ECO:0000259" key="1">
    <source>
        <dbReference type="Pfam" id="PF00535"/>
    </source>
</evidence>
<dbReference type="PANTHER" id="PTHR43646">
    <property type="entry name" value="GLYCOSYLTRANSFERASE"/>
    <property type="match status" value="1"/>
</dbReference>
<keyword evidence="3" id="KW-1185">Reference proteome</keyword>
<evidence type="ECO:0000313" key="2">
    <source>
        <dbReference type="EMBL" id="EWC63176.1"/>
    </source>
</evidence>
<dbReference type="Gene3D" id="3.90.550.10">
    <property type="entry name" value="Spore Coat Polysaccharide Biosynthesis Protein SpsA, Chain A"/>
    <property type="match status" value="1"/>
</dbReference>
<comment type="caution">
    <text evidence="2">The sequence shown here is derived from an EMBL/GenBank/DDBJ whole genome shotgun (WGS) entry which is preliminary data.</text>
</comment>
<dbReference type="RefSeq" id="WP_035279929.1">
    <property type="nucleotide sequence ID" value="NZ_AYXG01000051.1"/>
</dbReference>
<dbReference type="GO" id="GO:0016740">
    <property type="term" value="F:transferase activity"/>
    <property type="evidence" value="ECO:0007669"/>
    <property type="project" value="UniProtKB-KW"/>
</dbReference>
<protein>
    <submittedName>
        <fullName evidence="2">Glycosyl transferase, family 2</fullName>
    </submittedName>
</protein>
<dbReference type="PANTHER" id="PTHR43646:SF3">
    <property type="entry name" value="SLR1566 PROTEIN"/>
    <property type="match status" value="1"/>
</dbReference>
<keyword evidence="2" id="KW-0808">Transferase</keyword>
<dbReference type="InterPro" id="IPR029044">
    <property type="entry name" value="Nucleotide-diphossugar_trans"/>
</dbReference>
<dbReference type="SUPFAM" id="SSF53448">
    <property type="entry name" value="Nucleotide-diphospho-sugar transferases"/>
    <property type="match status" value="1"/>
</dbReference>
<reference evidence="2 3" key="1">
    <citation type="journal article" date="2014" name="Genome Announc.">
        <title>Draft Genome Sequence of the Antitrypanosomally Active Sponge-Associated Bacterium Actinokineospora sp. Strain EG49.</title>
        <authorList>
            <person name="Harjes J."/>
            <person name="Ryu T."/>
            <person name="Abdelmohsen U.R."/>
            <person name="Moitinho-Silva L."/>
            <person name="Horn H."/>
            <person name="Ravasi T."/>
            <person name="Hentschel U."/>
        </authorList>
    </citation>
    <scope>NUCLEOTIDE SEQUENCE [LARGE SCALE GENOMIC DNA]</scope>
    <source>
        <strain evidence="2 3">EG49</strain>
    </source>
</reference>
<dbReference type="Pfam" id="PF00535">
    <property type="entry name" value="Glycos_transf_2"/>
    <property type="match status" value="1"/>
</dbReference>
<organism evidence="2 3">
    <name type="scientific">Actinokineospora spheciospongiae</name>
    <dbReference type="NCBI Taxonomy" id="909613"/>
    <lineage>
        <taxon>Bacteria</taxon>
        <taxon>Bacillati</taxon>
        <taxon>Actinomycetota</taxon>
        <taxon>Actinomycetes</taxon>
        <taxon>Pseudonocardiales</taxon>
        <taxon>Pseudonocardiaceae</taxon>
        <taxon>Actinokineospora</taxon>
    </lineage>
</organism>
<dbReference type="Proteomes" id="UP000019277">
    <property type="component" value="Unassembled WGS sequence"/>
</dbReference>
<dbReference type="AlphaFoldDB" id="W7J2L0"/>
<name>W7J2L0_9PSEU</name>
<dbReference type="PATRIC" id="fig|909613.9.peg.1404"/>
<feature type="domain" description="Glycosyltransferase 2-like" evidence="1">
    <location>
        <begin position="42"/>
        <end position="160"/>
    </location>
</feature>
<sequence>MRAPWTTAAAAVAVGGAVHSVVNARLMRSAPTDPPPCTERVSVLLPVRDEAHRVEPTLRSLLAQRGVADLELLVLDDGSTDGTADVVRAVCGADPRVRLLTGTPPPEGVLGKPNACAQLAAEATGDVLVFVDADVVFTDQAIASAVWSLRSADLDLVSPFPRQLADGWGPRLAQPLLPWSLVVSLPMRVAEKSTRPSLAAANGQFLVVDATALRRCGGWASVSDAVLDDMALARRVRLSGGRTAAVDGSAVAECRMYEDWAQLRDGYTKSLWSATGSPPAAAVFAAVFGWLYLLPPVAALFGSRAGLVGYLAAVASRAVAARRTGGRVWPDAWAHPASAGVVLVLLHRTWRGRRAGTLEWKGRPITGRRLAAR</sequence>
<dbReference type="eggNOG" id="COG1215">
    <property type="taxonomic scope" value="Bacteria"/>
</dbReference>
<gene>
    <name evidence="2" type="ORF">UO65_1390</name>
</gene>
<dbReference type="EMBL" id="AYXG01000051">
    <property type="protein sequence ID" value="EWC63176.1"/>
    <property type="molecule type" value="Genomic_DNA"/>
</dbReference>
<dbReference type="InterPro" id="IPR001173">
    <property type="entry name" value="Glyco_trans_2-like"/>
</dbReference>